<keyword evidence="2" id="KW-1133">Transmembrane helix</keyword>
<keyword evidence="2" id="KW-0472">Membrane</keyword>
<dbReference type="Proteomes" id="UP000516428">
    <property type="component" value="Plasmid unnamed1"/>
</dbReference>
<organism evidence="3 4">
    <name type="scientific">Streptomyces xanthii</name>
    <dbReference type="NCBI Taxonomy" id="2768069"/>
    <lineage>
        <taxon>Bacteria</taxon>
        <taxon>Bacillati</taxon>
        <taxon>Actinomycetota</taxon>
        <taxon>Actinomycetes</taxon>
        <taxon>Kitasatosporales</taxon>
        <taxon>Streptomycetaceae</taxon>
        <taxon>Streptomyces</taxon>
    </lineage>
</organism>
<keyword evidence="3" id="KW-0614">Plasmid</keyword>
<sequence length="209" mass="22573">MTAPVPTATTSTPAAAQRDRKEKKGRKKFELSRRARKLTLAVHVVTSVGWVGLSLGMVVLAVMGWTTDDPAVAKGVYKAMYVFDDTAVTVFSVFAALSGILLSWGTAWGFMLHFWIIVKWVITLFMTVFAWFVIHPIVTQAAKNTADSAGSSSGPGWPGDFLLWSVPALFALLTVAAVVSVYKPWGRTKRGRAKSPAARRKRAAASAAS</sequence>
<proteinExistence type="predicted"/>
<feature type="transmembrane region" description="Helical" evidence="2">
    <location>
        <begin position="112"/>
        <end position="134"/>
    </location>
</feature>
<feature type="transmembrane region" description="Helical" evidence="2">
    <location>
        <begin position="161"/>
        <end position="182"/>
    </location>
</feature>
<protein>
    <submittedName>
        <fullName evidence="3">DUF2269 family protein</fullName>
    </submittedName>
</protein>
<dbReference type="Pfam" id="PF10027">
    <property type="entry name" value="DUF2269"/>
    <property type="match status" value="1"/>
</dbReference>
<dbReference type="InterPro" id="IPR018729">
    <property type="entry name" value="DUF2269_transmembrane"/>
</dbReference>
<keyword evidence="2" id="KW-0812">Transmembrane</keyword>
<accession>A0A7H1BKQ2</accession>
<evidence type="ECO:0000313" key="4">
    <source>
        <dbReference type="Proteomes" id="UP000516428"/>
    </source>
</evidence>
<feature type="compositionally biased region" description="Low complexity" evidence="1">
    <location>
        <begin position="1"/>
        <end position="16"/>
    </location>
</feature>
<reference evidence="3 4" key="1">
    <citation type="submission" date="2020-09" db="EMBL/GenBank/DDBJ databases">
        <title>A novel species.</title>
        <authorList>
            <person name="Gao J."/>
        </authorList>
    </citation>
    <scope>NUCLEOTIDE SEQUENCE [LARGE SCALE GENOMIC DNA]</scope>
    <source>
        <strain evidence="3 4">CRXT-Y-14</strain>
        <plasmid evidence="3 4">unnamed1</plasmid>
    </source>
</reference>
<name>A0A7H1BKQ2_9ACTN</name>
<evidence type="ECO:0000313" key="3">
    <source>
        <dbReference type="EMBL" id="QNS09307.1"/>
    </source>
</evidence>
<geneLocation type="plasmid" evidence="3 4">
    <name>unnamed1</name>
</geneLocation>
<feature type="transmembrane region" description="Helical" evidence="2">
    <location>
        <begin position="38"/>
        <end position="66"/>
    </location>
</feature>
<dbReference type="RefSeq" id="WP_188341962.1">
    <property type="nucleotide sequence ID" value="NZ_CP061282.1"/>
</dbReference>
<dbReference type="EMBL" id="CP061282">
    <property type="protein sequence ID" value="QNS09307.1"/>
    <property type="molecule type" value="Genomic_DNA"/>
</dbReference>
<evidence type="ECO:0000256" key="1">
    <source>
        <dbReference type="SAM" id="MobiDB-lite"/>
    </source>
</evidence>
<feature type="region of interest" description="Disordered" evidence="1">
    <location>
        <begin position="1"/>
        <end position="27"/>
    </location>
</feature>
<keyword evidence="4" id="KW-1185">Reference proteome</keyword>
<feature type="compositionally biased region" description="Basic and acidic residues" evidence="1">
    <location>
        <begin position="17"/>
        <end position="27"/>
    </location>
</feature>
<feature type="transmembrane region" description="Helical" evidence="2">
    <location>
        <begin position="86"/>
        <end position="105"/>
    </location>
</feature>
<dbReference type="KEGG" id="sxn:IAG42_36805"/>
<evidence type="ECO:0000256" key="2">
    <source>
        <dbReference type="SAM" id="Phobius"/>
    </source>
</evidence>
<gene>
    <name evidence="3" type="ORF">IAG42_36805</name>
</gene>
<dbReference type="AlphaFoldDB" id="A0A7H1BKQ2"/>